<dbReference type="RefSeq" id="WP_094855308.1">
    <property type="nucleotide sequence ID" value="NZ_NEVM01000005.1"/>
</dbReference>
<dbReference type="Pfam" id="PF03466">
    <property type="entry name" value="LysR_substrate"/>
    <property type="match status" value="1"/>
</dbReference>
<evidence type="ECO:0000256" key="2">
    <source>
        <dbReference type="ARBA" id="ARBA00023015"/>
    </source>
</evidence>
<evidence type="ECO:0000259" key="5">
    <source>
        <dbReference type="PROSITE" id="PS50931"/>
    </source>
</evidence>
<evidence type="ECO:0000256" key="3">
    <source>
        <dbReference type="ARBA" id="ARBA00023125"/>
    </source>
</evidence>
<comment type="caution">
    <text evidence="6">The sequence shown here is derived from an EMBL/GenBank/DDBJ whole genome shotgun (WGS) entry which is preliminary data.</text>
</comment>
<dbReference type="GO" id="GO:0003700">
    <property type="term" value="F:DNA-binding transcription factor activity"/>
    <property type="evidence" value="ECO:0007669"/>
    <property type="project" value="InterPro"/>
</dbReference>
<reference evidence="7" key="1">
    <citation type="submission" date="2017-05" db="EMBL/GenBank/DDBJ databases">
        <title>Complete and WGS of Bordetella genogroups.</title>
        <authorList>
            <person name="Spilker T."/>
            <person name="Lipuma J."/>
        </authorList>
    </citation>
    <scope>NUCLEOTIDE SEQUENCE [LARGE SCALE GENOMIC DNA]</scope>
    <source>
        <strain evidence="7">AU16122</strain>
    </source>
</reference>
<keyword evidence="7" id="KW-1185">Reference proteome</keyword>
<dbReference type="OrthoDB" id="8707631at2"/>
<dbReference type="PANTHER" id="PTHR30126">
    <property type="entry name" value="HTH-TYPE TRANSCRIPTIONAL REGULATOR"/>
    <property type="match status" value="1"/>
</dbReference>
<dbReference type="InterPro" id="IPR000847">
    <property type="entry name" value="LysR_HTH_N"/>
</dbReference>
<gene>
    <name evidence="6" type="ORF">CAL29_23250</name>
</gene>
<comment type="similarity">
    <text evidence="1">Belongs to the LysR transcriptional regulatory family.</text>
</comment>
<name>A0A261S1L4_9BORD</name>
<accession>A0A261S1L4</accession>
<dbReference type="SUPFAM" id="SSF46785">
    <property type="entry name" value="Winged helix' DNA-binding domain"/>
    <property type="match status" value="1"/>
</dbReference>
<dbReference type="AlphaFoldDB" id="A0A261S1L4"/>
<keyword evidence="4" id="KW-0804">Transcription</keyword>
<dbReference type="SUPFAM" id="SSF53850">
    <property type="entry name" value="Periplasmic binding protein-like II"/>
    <property type="match status" value="1"/>
</dbReference>
<dbReference type="Gene3D" id="1.10.10.10">
    <property type="entry name" value="Winged helix-like DNA-binding domain superfamily/Winged helix DNA-binding domain"/>
    <property type="match status" value="1"/>
</dbReference>
<dbReference type="GO" id="GO:0000976">
    <property type="term" value="F:transcription cis-regulatory region binding"/>
    <property type="evidence" value="ECO:0007669"/>
    <property type="project" value="TreeGrafter"/>
</dbReference>
<dbReference type="EMBL" id="NEVM01000005">
    <property type="protein sequence ID" value="OZI30887.1"/>
    <property type="molecule type" value="Genomic_DNA"/>
</dbReference>
<feature type="domain" description="HTH lysR-type" evidence="5">
    <location>
        <begin position="1"/>
        <end position="58"/>
    </location>
</feature>
<proteinExistence type="inferred from homology"/>
<evidence type="ECO:0000313" key="7">
    <source>
        <dbReference type="Proteomes" id="UP000216020"/>
    </source>
</evidence>
<evidence type="ECO:0000256" key="4">
    <source>
        <dbReference type="ARBA" id="ARBA00023163"/>
    </source>
</evidence>
<dbReference type="Gene3D" id="3.40.190.10">
    <property type="entry name" value="Periplasmic binding protein-like II"/>
    <property type="match status" value="2"/>
</dbReference>
<dbReference type="InterPro" id="IPR036390">
    <property type="entry name" value="WH_DNA-bd_sf"/>
</dbReference>
<dbReference type="Pfam" id="PF00126">
    <property type="entry name" value="HTH_1"/>
    <property type="match status" value="1"/>
</dbReference>
<evidence type="ECO:0000313" key="6">
    <source>
        <dbReference type="EMBL" id="OZI30887.1"/>
    </source>
</evidence>
<evidence type="ECO:0000256" key="1">
    <source>
        <dbReference type="ARBA" id="ARBA00009437"/>
    </source>
</evidence>
<dbReference type="InterPro" id="IPR036388">
    <property type="entry name" value="WH-like_DNA-bd_sf"/>
</dbReference>
<dbReference type="InterPro" id="IPR005119">
    <property type="entry name" value="LysR_subst-bd"/>
</dbReference>
<keyword evidence="3" id="KW-0238">DNA-binding</keyword>
<organism evidence="6 7">
    <name type="scientific">Bordetella genomosp. 10</name>
    <dbReference type="NCBI Taxonomy" id="1416804"/>
    <lineage>
        <taxon>Bacteria</taxon>
        <taxon>Pseudomonadati</taxon>
        <taxon>Pseudomonadota</taxon>
        <taxon>Betaproteobacteria</taxon>
        <taxon>Burkholderiales</taxon>
        <taxon>Alcaligenaceae</taxon>
        <taxon>Bordetella</taxon>
    </lineage>
</organism>
<sequence length="311" mass="33726">MKLEAFQTLAAVVAEGSFAAAAHIRHMTPSAVSMQMKQLEQYVGKPLFDRSGQHVRPRAAALELVGTMQPALSMLETLRRRPGIVVEGHLRVGIIEALQPILLPAAMLYLREYHPRLTIAPQRGTSMSLTDEVKAGGLDAAIVARPQRGLRTGLHWSPLASQALVFVAPPTNRDGARDTAARPLTSAELRSRMRAMDWIRYDRATTTGAMATRYVQQLAPGKRSLVELGSAAAIVAMVSAGLGFSVLQLIDRGWTGIYPVDVRPLPKGGPVFELGVVTRQVESDDRPQQAWREAVRHAWSTAQGRGGPGHG</sequence>
<protein>
    <recommendedName>
        <fullName evidence="5">HTH lysR-type domain-containing protein</fullName>
    </recommendedName>
</protein>
<dbReference type="PROSITE" id="PS50931">
    <property type="entry name" value="HTH_LYSR"/>
    <property type="match status" value="1"/>
</dbReference>
<keyword evidence="2" id="KW-0805">Transcription regulation</keyword>
<dbReference type="Proteomes" id="UP000216020">
    <property type="component" value="Unassembled WGS sequence"/>
</dbReference>
<dbReference type="PANTHER" id="PTHR30126:SF94">
    <property type="entry name" value="LYSR FAMILY TRANSCRIPTIONAL REGULATOR"/>
    <property type="match status" value="1"/>
</dbReference>